<gene>
    <name evidence="1" type="ORF">FM104_09585</name>
</gene>
<dbReference type="AlphaFoldDB" id="A0A1R4JZL5"/>
<proteinExistence type="predicted"/>
<dbReference type="Proteomes" id="UP000196320">
    <property type="component" value="Unassembled WGS sequence"/>
</dbReference>
<reference evidence="1 2" key="1">
    <citation type="submission" date="2017-02" db="EMBL/GenBank/DDBJ databases">
        <authorList>
            <person name="Peterson S.W."/>
        </authorList>
    </citation>
    <scope>NUCLEOTIDE SEQUENCE [LARGE SCALE GENOMIC DNA]</scope>
    <source>
        <strain evidence="1 2">B Mb 05.01</strain>
    </source>
</reference>
<name>A0A1R4JZL5_9MICO</name>
<sequence>MRRIVYEPADATNSVELDEIAYAAIATIEESLESTVDDQESAWFSVSDNVPSALARFQVDGLDTRIGMQVSTVDAADIDIRPLWHRNNTIHEDDGKLVDKITTSSDPDDPVFVVTITVTYFEELRDDD</sequence>
<organism evidence="1 2">
    <name type="scientific">Microbacterium esteraromaticum</name>
    <dbReference type="NCBI Taxonomy" id="57043"/>
    <lineage>
        <taxon>Bacteria</taxon>
        <taxon>Bacillati</taxon>
        <taxon>Actinomycetota</taxon>
        <taxon>Actinomycetes</taxon>
        <taxon>Micrococcales</taxon>
        <taxon>Microbacteriaceae</taxon>
        <taxon>Microbacterium</taxon>
    </lineage>
</organism>
<keyword evidence="2" id="KW-1185">Reference proteome</keyword>
<protein>
    <submittedName>
        <fullName evidence="1">Uncharacterized protein</fullName>
    </submittedName>
</protein>
<accession>A0A1R4JZL5</accession>
<evidence type="ECO:0000313" key="2">
    <source>
        <dbReference type="Proteomes" id="UP000196320"/>
    </source>
</evidence>
<dbReference type="EMBL" id="FUKO01000022">
    <property type="protein sequence ID" value="SJN37354.1"/>
    <property type="molecule type" value="Genomic_DNA"/>
</dbReference>
<evidence type="ECO:0000313" key="1">
    <source>
        <dbReference type="EMBL" id="SJN37354.1"/>
    </source>
</evidence>